<dbReference type="InterPro" id="IPR000195">
    <property type="entry name" value="Rab-GAP-TBC_dom"/>
</dbReference>
<evidence type="ECO:0000313" key="4">
    <source>
        <dbReference type="EMBL" id="GAX79472.1"/>
    </source>
</evidence>
<dbReference type="PANTHER" id="PTHR22957">
    <property type="entry name" value="TBC1 DOMAIN FAMILY MEMBER GTPASE-ACTIVATING PROTEIN"/>
    <property type="match status" value="1"/>
</dbReference>
<dbReference type="Proteomes" id="UP000232323">
    <property type="component" value="Unassembled WGS sequence"/>
</dbReference>
<dbReference type="STRING" id="1157962.A0A250X9A4"/>
<evidence type="ECO:0000256" key="1">
    <source>
        <dbReference type="ARBA" id="ARBA00022468"/>
    </source>
</evidence>
<dbReference type="Gene3D" id="1.10.472.80">
    <property type="entry name" value="Ypt/Rab-GAP domain of gyp1p, domain 3"/>
    <property type="match status" value="1"/>
</dbReference>
<reference evidence="4 5" key="1">
    <citation type="submission" date="2017-08" db="EMBL/GenBank/DDBJ databases">
        <title>Acidophilic green algal genome provides insights into adaptation to an acidic environment.</title>
        <authorList>
            <person name="Hirooka S."/>
            <person name="Hirose Y."/>
            <person name="Kanesaki Y."/>
            <person name="Higuchi S."/>
            <person name="Fujiwara T."/>
            <person name="Onuma R."/>
            <person name="Era A."/>
            <person name="Ohbayashi R."/>
            <person name="Uzuka A."/>
            <person name="Nozaki H."/>
            <person name="Yoshikawa H."/>
            <person name="Miyagishima S.Y."/>
        </authorList>
    </citation>
    <scope>NUCLEOTIDE SEQUENCE [LARGE SCALE GENOMIC DNA]</scope>
    <source>
        <strain evidence="4 5">NIES-2499</strain>
    </source>
</reference>
<sequence length="453" mass="50769">MLTSNKLNRILPVNTPISISQWSSSTYIENQAATLASTCSLDTSARPFAWPYLLTAGQADFKNEQELSTRLQLYFLLQQIVNLSTEEVSQYYSSQGAVEEWRDTARRIRTDAERVTTQPETFSLESGLRDKNIPLLRRLLETYAIADPAVGYCQGMSDLAAPVIEMYVKSSEGNQDCSNVSMGQHHPELQRGEEAQGQGSCHKMECNIFWCFWGILQHMRANFLRGMVRVKEDIAAVKMLTSNVDTRLHSHICQVGAGGFEFCFQMLLLLLRRELPWCEANMLWDSLFARHALLHHGLDRKCPKCLKWEDLMTSSQLKSPNSFPEVDNRGEELSVEQPTDKGSSTHPDILLDWREPKFAQKLGPIFKASDDMLRALSIASTTALLVQHRKSYLACNNLPEIVQLSNKLPDLGPGIGLKLASQAMSLILQDLERGTLPHGVVSVEAASCTCYGP</sequence>
<feature type="region of interest" description="Disordered" evidence="2">
    <location>
        <begin position="316"/>
        <end position="347"/>
    </location>
</feature>
<proteinExistence type="predicted"/>
<dbReference type="InterPro" id="IPR035969">
    <property type="entry name" value="Rab-GAP_TBC_sf"/>
</dbReference>
<dbReference type="Gene3D" id="1.10.8.270">
    <property type="entry name" value="putative rabgap domain of human tbc1 domain family member 14 like domains"/>
    <property type="match status" value="1"/>
</dbReference>
<gene>
    <name evidence="4" type="ORF">CEUSTIGMA_g6913.t1</name>
</gene>
<protein>
    <recommendedName>
        <fullName evidence="3">Rab-GAP TBC domain-containing protein</fullName>
    </recommendedName>
</protein>
<feature type="compositionally biased region" description="Polar residues" evidence="2">
    <location>
        <begin position="336"/>
        <end position="346"/>
    </location>
</feature>
<dbReference type="AlphaFoldDB" id="A0A250X9A4"/>
<organism evidence="4 5">
    <name type="scientific">Chlamydomonas eustigma</name>
    <dbReference type="NCBI Taxonomy" id="1157962"/>
    <lineage>
        <taxon>Eukaryota</taxon>
        <taxon>Viridiplantae</taxon>
        <taxon>Chlorophyta</taxon>
        <taxon>core chlorophytes</taxon>
        <taxon>Chlorophyceae</taxon>
        <taxon>CS clade</taxon>
        <taxon>Chlamydomonadales</taxon>
        <taxon>Chlamydomonadaceae</taxon>
        <taxon>Chlamydomonas</taxon>
    </lineage>
</organism>
<name>A0A250X9A4_9CHLO</name>
<dbReference type="Pfam" id="PF00566">
    <property type="entry name" value="RabGAP-TBC"/>
    <property type="match status" value="1"/>
</dbReference>
<evidence type="ECO:0000259" key="3">
    <source>
        <dbReference type="PROSITE" id="PS50086"/>
    </source>
</evidence>
<dbReference type="GO" id="GO:0005096">
    <property type="term" value="F:GTPase activator activity"/>
    <property type="evidence" value="ECO:0007669"/>
    <property type="project" value="UniProtKB-KW"/>
</dbReference>
<dbReference type="PROSITE" id="PS50086">
    <property type="entry name" value="TBC_RABGAP"/>
    <property type="match status" value="1"/>
</dbReference>
<feature type="domain" description="Rab-GAP TBC" evidence="3">
    <location>
        <begin position="40"/>
        <end position="291"/>
    </location>
</feature>
<dbReference type="OrthoDB" id="10264062at2759"/>
<dbReference type="SUPFAM" id="SSF47923">
    <property type="entry name" value="Ypt/Rab-GAP domain of gyp1p"/>
    <property type="match status" value="2"/>
</dbReference>
<dbReference type="SMART" id="SM00164">
    <property type="entry name" value="TBC"/>
    <property type="match status" value="1"/>
</dbReference>
<evidence type="ECO:0000256" key="2">
    <source>
        <dbReference type="SAM" id="MobiDB-lite"/>
    </source>
</evidence>
<keyword evidence="1" id="KW-0343">GTPase activation</keyword>
<comment type="caution">
    <text evidence="4">The sequence shown here is derived from an EMBL/GenBank/DDBJ whole genome shotgun (WGS) entry which is preliminary data.</text>
</comment>
<accession>A0A250X9A4</accession>
<keyword evidence="5" id="KW-1185">Reference proteome</keyword>
<dbReference type="PANTHER" id="PTHR22957:SF502">
    <property type="entry name" value="SMALL G PROTEIN SIGNALING MODULATOR 2-RELATED"/>
    <property type="match status" value="1"/>
</dbReference>
<evidence type="ECO:0000313" key="5">
    <source>
        <dbReference type="Proteomes" id="UP000232323"/>
    </source>
</evidence>
<dbReference type="EMBL" id="BEGY01000042">
    <property type="protein sequence ID" value="GAX79472.1"/>
    <property type="molecule type" value="Genomic_DNA"/>
</dbReference>